<dbReference type="Proteomes" id="UP000664357">
    <property type="component" value="Unassembled WGS sequence"/>
</dbReference>
<organism evidence="1 2">
    <name type="scientific">Candidatus Enterococcus ferrettii</name>
    <dbReference type="NCBI Taxonomy" id="2815324"/>
    <lineage>
        <taxon>Bacteria</taxon>
        <taxon>Bacillati</taxon>
        <taxon>Bacillota</taxon>
        <taxon>Bacilli</taxon>
        <taxon>Lactobacillales</taxon>
        <taxon>Enterococcaceae</taxon>
        <taxon>Enterococcus</taxon>
    </lineage>
</organism>
<keyword evidence="2" id="KW-1185">Reference proteome</keyword>
<protein>
    <submittedName>
        <fullName evidence="1">Uncharacterized protein</fullName>
    </submittedName>
</protein>
<reference evidence="1 2" key="1">
    <citation type="submission" date="2024-02" db="EMBL/GenBank/DDBJ databases">
        <title>The Genome Sequence of Enterococcus sp. DIV0159.</title>
        <authorList>
            <person name="Earl A."/>
            <person name="Manson A."/>
            <person name="Gilmore M."/>
            <person name="Sanders J."/>
            <person name="Shea T."/>
            <person name="Howe W."/>
            <person name="Livny J."/>
            <person name="Cuomo C."/>
            <person name="Neafsey D."/>
            <person name="Birren B."/>
        </authorList>
    </citation>
    <scope>NUCLEOTIDE SEQUENCE [LARGE SCALE GENOMIC DNA]</scope>
    <source>
        <strain evidence="1 2">665A</strain>
    </source>
</reference>
<dbReference type="EMBL" id="JAFREL020000003">
    <property type="protein sequence ID" value="MEO1771833.1"/>
    <property type="molecule type" value="Genomic_DNA"/>
</dbReference>
<proteinExistence type="predicted"/>
<comment type="caution">
    <text evidence="1">The sequence shown here is derived from an EMBL/GenBank/DDBJ whole genome shotgun (WGS) entry which is preliminary data.</text>
</comment>
<evidence type="ECO:0000313" key="2">
    <source>
        <dbReference type="Proteomes" id="UP000664357"/>
    </source>
</evidence>
<sequence>MFAALISMGSVIGINSLHNKREEVSAHPTNKIKLDEGGANEFEVPVDALKLKEQALIDNPSYQNFVQGEKIAGALTRENLESYSEQSGLSFDSVQRTSDGNWIMAINFRNDWYNQNGRPSAFQKYLVKTTDDGEIIKIYNVASGEGFFTTSNNTKADYRSAVDGGALLVENGKVSLWFQGYSPQEKNEKLRRVTLDENLTPSSASYIVGNFSTSTYPIPPNSVRLFFRKDIVNNDTWYTGNSNVPLRQETTYKPKYSLLRLNNQTGAVLENINLSFPTLNQLNSTVTNITKGNVGIQGTRVTRAADGGILMHGWIYHQLTDVSQITSSQHIIKFDSSGAFQWSRDVLNGTYKLQEDLSDENNLVVLEKSPTSNQLISIDTGDGTETVLRNFPLGTDISILRNPNAESNSEFDFFGSVQKMEDDFSGYVNGPGVVMGTMDKNYMVSSANFINADAEVIVGGLIAIDGTNRYFMYGYTNSKTFSNTPKDGWKTHLPRVADKDLFFGSVRKDDDYSPIIDPSEAITVSIDDPEIKKTETNSYGWNTLDNWLITGSKTGTVLDESSIQVYDNLDSQNTNLAATPEERQEWLEKRINRNPKNISAGIEWQKLGFNVSTTGPQLVTYFVTDSQNQPSSTSRWVNKTGEETIIDKENKYALDAQNFHIPLTGIHTAIPDENKFKELAKTMAWSLTDHEKSTGDQGNGLDEDGTDSSKFSTKVTVDADQLKALQVATVAKPYPVDVIYKPENGIEIRNRVWVFVTTKNTVPNSETNPAVTPADTNGVVYYAEDYSLPFRLRTAHTEDDVLNRSNVRVYDYYDSTHETSAELPVLADKTTNFDKLQVVNLNEITSAVHPGLIDSSPPEGPAMIRYEWDGPVDGKHQSGTIKPTFGGLDVTLTGDILLHVRQVVVEASDQLVVPEEGYLRMATNEYDGVSGTKENLEQIRQARISSGRNKDNPDFETIAVNVDHMDNPLDELELKIIIPEYYEAVGSYLTLGNEDPNGASHEGKTEADSNIASLIFQRDTLYNDEEYFITIYLKPKFSHPGPQPYSWDYKKNNLGKIKIQ</sequence>
<name>A0ABV0ET75_9ENTE</name>
<evidence type="ECO:0000313" key="1">
    <source>
        <dbReference type="EMBL" id="MEO1771833.1"/>
    </source>
</evidence>
<gene>
    <name evidence="1" type="ORF">JZO67_003815</name>
</gene>
<accession>A0ABV0ET75</accession>